<comment type="similarity">
    <text evidence="2">Belongs to the SKN1/KRE6 family.</text>
</comment>
<dbReference type="InterPro" id="IPR013320">
    <property type="entry name" value="ConA-like_dom_sf"/>
</dbReference>
<keyword evidence="5 10" id="KW-1133">Transmembrane helix</keyword>
<dbReference type="GO" id="GO:0005886">
    <property type="term" value="C:plasma membrane"/>
    <property type="evidence" value="ECO:0007669"/>
    <property type="project" value="TreeGrafter"/>
</dbReference>
<evidence type="ECO:0000256" key="1">
    <source>
        <dbReference type="ARBA" id="ARBA00004606"/>
    </source>
</evidence>
<evidence type="ECO:0000256" key="4">
    <source>
        <dbReference type="ARBA" id="ARBA00022968"/>
    </source>
</evidence>
<evidence type="ECO:0000256" key="9">
    <source>
        <dbReference type="SAM" id="MobiDB-lite"/>
    </source>
</evidence>
<keyword evidence="3 10" id="KW-0812">Transmembrane</keyword>
<dbReference type="Pfam" id="PF03935">
    <property type="entry name" value="SKN1_KRE6_Sbg1"/>
    <property type="match status" value="1"/>
</dbReference>
<dbReference type="PROSITE" id="PS51762">
    <property type="entry name" value="GH16_2"/>
    <property type="match status" value="1"/>
</dbReference>
<evidence type="ECO:0000259" key="11">
    <source>
        <dbReference type="PROSITE" id="PS51762"/>
    </source>
</evidence>
<dbReference type="Proteomes" id="UP000660729">
    <property type="component" value="Unassembled WGS sequence"/>
</dbReference>
<dbReference type="PANTHER" id="PTHR31361:SF14">
    <property type="entry name" value="GH16 DOMAIN-CONTAINING PROTEIN"/>
    <property type="match status" value="1"/>
</dbReference>
<feature type="compositionally biased region" description="Polar residues" evidence="9">
    <location>
        <begin position="199"/>
        <end position="238"/>
    </location>
</feature>
<evidence type="ECO:0000256" key="5">
    <source>
        <dbReference type="ARBA" id="ARBA00022989"/>
    </source>
</evidence>
<dbReference type="AlphaFoldDB" id="A0A8H6RNK6"/>
<dbReference type="GO" id="GO:0015926">
    <property type="term" value="F:glucosidase activity"/>
    <property type="evidence" value="ECO:0007669"/>
    <property type="project" value="TreeGrafter"/>
</dbReference>
<feature type="compositionally biased region" description="Polar residues" evidence="9">
    <location>
        <begin position="105"/>
        <end position="116"/>
    </location>
</feature>
<dbReference type="EMBL" id="JABCIY010000061">
    <property type="protein sequence ID" value="KAF7194418.1"/>
    <property type="molecule type" value="Genomic_DNA"/>
</dbReference>
<feature type="compositionally biased region" description="Basic and acidic residues" evidence="9">
    <location>
        <begin position="276"/>
        <end position="285"/>
    </location>
</feature>
<dbReference type="GO" id="GO:0005789">
    <property type="term" value="C:endoplasmic reticulum membrane"/>
    <property type="evidence" value="ECO:0007669"/>
    <property type="project" value="TreeGrafter"/>
</dbReference>
<feature type="region of interest" description="Disordered" evidence="9">
    <location>
        <begin position="254"/>
        <end position="292"/>
    </location>
</feature>
<keyword evidence="8" id="KW-0961">Cell wall biogenesis/degradation</keyword>
<dbReference type="Gene3D" id="2.60.120.200">
    <property type="match status" value="1"/>
</dbReference>
<evidence type="ECO:0000256" key="2">
    <source>
        <dbReference type="ARBA" id="ARBA00010962"/>
    </source>
</evidence>
<feature type="compositionally biased region" description="Polar residues" evidence="9">
    <location>
        <begin position="32"/>
        <end position="52"/>
    </location>
</feature>
<organism evidence="12 13">
    <name type="scientific">Pseudocercospora fuligena</name>
    <dbReference type="NCBI Taxonomy" id="685502"/>
    <lineage>
        <taxon>Eukaryota</taxon>
        <taxon>Fungi</taxon>
        <taxon>Dikarya</taxon>
        <taxon>Ascomycota</taxon>
        <taxon>Pezizomycotina</taxon>
        <taxon>Dothideomycetes</taxon>
        <taxon>Dothideomycetidae</taxon>
        <taxon>Mycosphaerellales</taxon>
        <taxon>Mycosphaerellaceae</taxon>
        <taxon>Pseudocercospora</taxon>
    </lineage>
</organism>
<proteinExistence type="inferred from homology"/>
<dbReference type="GO" id="GO:0006078">
    <property type="term" value="P:(1-&gt;6)-beta-D-glucan biosynthetic process"/>
    <property type="evidence" value="ECO:0007669"/>
    <property type="project" value="TreeGrafter"/>
</dbReference>
<dbReference type="GO" id="GO:0031505">
    <property type="term" value="P:fungal-type cell wall organization"/>
    <property type="evidence" value="ECO:0007669"/>
    <property type="project" value="TreeGrafter"/>
</dbReference>
<keyword evidence="13" id="KW-1185">Reference proteome</keyword>
<keyword evidence="7" id="KW-0325">Glycoprotein</keyword>
<keyword evidence="6 10" id="KW-0472">Membrane</keyword>
<dbReference type="InterPro" id="IPR005629">
    <property type="entry name" value="Skn1/Kre6/Sbg1"/>
</dbReference>
<dbReference type="InterPro" id="IPR000757">
    <property type="entry name" value="Beta-glucanase-like"/>
</dbReference>
<feature type="domain" description="GH16" evidence="11">
    <location>
        <begin position="416"/>
        <end position="789"/>
    </location>
</feature>
<comment type="subcellular location">
    <subcellularLocation>
        <location evidence="1">Membrane</location>
        <topology evidence="1">Single-pass type II membrane protein</topology>
    </subcellularLocation>
</comment>
<feature type="compositionally biased region" description="Polar residues" evidence="9">
    <location>
        <begin position="171"/>
        <end position="182"/>
    </location>
</feature>
<sequence length="841" mass="93135">MAPSQQRRLQKRKLRPTLGAPQRYDGVDERQSQQAGRSSTHLNAQASAQTIREASRTSSRDGRTSPPESLNVVRNHQPADVCLPSPARQQQDGARSPYAPAVPSPLNQSPSISSVEQRSRKSSAESAGKVEPSGSPQRLERHLAAATAAIPAGSQTPVKPHLRIPGLPQMDSLSTLSHSTPRNVHDLGSDYSRYPNPFATRSNSANTSQQDLSALTVQTPTFSSSSHLAPSNAVSSSDLAKRLSNPFKDERRLSASIVSEDITPVEIAPDSPQPEPRNDERDKESASAMAAGPVQRAGTPAFIHNADPEKVPFFWLDDRLSAPCAFPLYVDQQEEDDDMHMPKWDDDKQFKPTFKDRFSRANIVNTVGVIFLITGLFTIFVVLPVVSFTGTSLIPYTYDTPLDQMYGYGDDSEAWAHVNDNSYPLIQNVRSGLIDPDTPNAAMKKTGIDGHDLVLVFSDEFNAKNRTFYPGDDPYWFAPDMWYGATQDLEWYDPDAANTGDGTLQLQLDAFQNHGLGYRSGAIHSWNQLCFKGGVFEVSVSLPGPAGVHGLWPGVWTMGNLGRPGFLATTDGMWPYTYDSCDVGITPNQSSPDGTSWLPGQRLPNCVCYGEDHPTPGTGRGAPEIDIIEVSADWGGKGYSVATQSYQVAPFDGFYYPNYDFMETPNYTFSMVNTYTGGPYQQAISTTTMLNNQWYDGKQYQKYSFEYQPGSGKDAFVAWKVGDDEMMRFDGRAIGPNGNIQARLVTEEPMSMILNLGFSHSWVNIDQANLKFPTIMRIDYVRWYQREGEEMVTCDPPGYETTDYIARHPEAYNNPNYTKWEDTGYSWPMNSLMHGCSAEQS</sequence>
<evidence type="ECO:0000313" key="13">
    <source>
        <dbReference type="Proteomes" id="UP000660729"/>
    </source>
</evidence>
<dbReference type="PANTHER" id="PTHR31361">
    <property type="entry name" value="BETA-GLUCAN SYNTHESIS-ASSOCIATED PROTEIN KRE6-RELATED"/>
    <property type="match status" value="1"/>
</dbReference>
<evidence type="ECO:0000256" key="8">
    <source>
        <dbReference type="ARBA" id="ARBA00023316"/>
    </source>
</evidence>
<feature type="transmembrane region" description="Helical" evidence="10">
    <location>
        <begin position="363"/>
        <end position="386"/>
    </location>
</feature>
<gene>
    <name evidence="12" type="ORF">HII31_04223</name>
</gene>
<evidence type="ECO:0000256" key="6">
    <source>
        <dbReference type="ARBA" id="ARBA00023136"/>
    </source>
</evidence>
<evidence type="ECO:0000256" key="10">
    <source>
        <dbReference type="SAM" id="Phobius"/>
    </source>
</evidence>
<evidence type="ECO:0000256" key="7">
    <source>
        <dbReference type="ARBA" id="ARBA00023180"/>
    </source>
</evidence>
<comment type="caution">
    <text evidence="12">The sequence shown here is derived from an EMBL/GenBank/DDBJ whole genome shotgun (WGS) entry which is preliminary data.</text>
</comment>
<dbReference type="OrthoDB" id="412647at2759"/>
<accession>A0A8H6RNK6</accession>
<reference evidence="12" key="1">
    <citation type="submission" date="2020-04" db="EMBL/GenBank/DDBJ databases">
        <title>Draft genome resource of the tomato pathogen Pseudocercospora fuligena.</title>
        <authorList>
            <person name="Zaccaron A."/>
        </authorList>
    </citation>
    <scope>NUCLEOTIDE SEQUENCE</scope>
    <source>
        <strain evidence="12">PF001</strain>
    </source>
</reference>
<keyword evidence="4" id="KW-0735">Signal-anchor</keyword>
<feature type="region of interest" description="Disordered" evidence="9">
    <location>
        <begin position="1"/>
        <end position="239"/>
    </location>
</feature>
<feature type="compositionally biased region" description="Basic and acidic residues" evidence="9">
    <location>
        <begin position="53"/>
        <end position="63"/>
    </location>
</feature>
<evidence type="ECO:0000313" key="12">
    <source>
        <dbReference type="EMBL" id="KAF7194418.1"/>
    </source>
</evidence>
<dbReference type="CDD" id="cd02180">
    <property type="entry name" value="GH16_fungal_KRE6_glucanase"/>
    <property type="match status" value="1"/>
</dbReference>
<name>A0A8H6RNK6_9PEZI</name>
<protein>
    <submittedName>
        <fullName evidence="12">Beta-glucan synthesis-associated protein KRE6</fullName>
    </submittedName>
</protein>
<dbReference type="SUPFAM" id="SSF49899">
    <property type="entry name" value="Concanavalin A-like lectins/glucanases"/>
    <property type="match status" value="1"/>
</dbReference>
<evidence type="ECO:0000256" key="3">
    <source>
        <dbReference type="ARBA" id="ARBA00022692"/>
    </source>
</evidence>